<dbReference type="InterPro" id="IPR020084">
    <property type="entry name" value="NUDIX_hydrolase_CS"/>
</dbReference>
<dbReference type="PROSITE" id="PS00893">
    <property type="entry name" value="NUDIX_BOX"/>
    <property type="match status" value="1"/>
</dbReference>
<dbReference type="OrthoDB" id="25155at2157"/>
<feature type="domain" description="Nudix hydrolase" evidence="4">
    <location>
        <begin position="64"/>
        <end position="197"/>
    </location>
</feature>
<evidence type="ECO:0000313" key="5">
    <source>
        <dbReference type="EMBL" id="MWG36741.1"/>
    </source>
</evidence>
<comment type="cofactor">
    <cofactor evidence="1">
        <name>Mg(2+)</name>
        <dbReference type="ChEBI" id="CHEBI:18420"/>
    </cofactor>
</comment>
<dbReference type="SUPFAM" id="SSF55811">
    <property type="entry name" value="Nudix"/>
    <property type="match status" value="1"/>
</dbReference>
<comment type="caution">
    <text evidence="5">The sequence shown here is derived from an EMBL/GenBank/DDBJ whole genome shotgun (WGS) entry which is preliminary data.</text>
</comment>
<dbReference type="PANTHER" id="PTHR43046:SF14">
    <property type="entry name" value="MUTT_NUDIX FAMILY PROTEIN"/>
    <property type="match status" value="1"/>
</dbReference>
<protein>
    <submittedName>
        <fullName evidence="5">NUDIX domain-containing protein</fullName>
    </submittedName>
</protein>
<dbReference type="InterPro" id="IPR015797">
    <property type="entry name" value="NUDIX_hydrolase-like_dom_sf"/>
</dbReference>
<name>A0A6B0GRI7_9EURY</name>
<organism evidence="5 6">
    <name type="scientific">Halomarina oriensis</name>
    <dbReference type="NCBI Taxonomy" id="671145"/>
    <lineage>
        <taxon>Archaea</taxon>
        <taxon>Methanobacteriati</taxon>
        <taxon>Methanobacteriota</taxon>
        <taxon>Stenosarchaea group</taxon>
        <taxon>Halobacteria</taxon>
        <taxon>Halobacteriales</taxon>
        <taxon>Natronomonadaceae</taxon>
        <taxon>Halomarina</taxon>
    </lineage>
</organism>
<dbReference type="Pfam" id="PF00293">
    <property type="entry name" value="NUDIX"/>
    <property type="match status" value="1"/>
</dbReference>
<feature type="region of interest" description="Disordered" evidence="3">
    <location>
        <begin position="1"/>
        <end position="34"/>
    </location>
</feature>
<keyword evidence="2" id="KW-0378">Hydrolase</keyword>
<accession>A0A6B0GRI7</accession>
<evidence type="ECO:0000256" key="3">
    <source>
        <dbReference type="SAM" id="MobiDB-lite"/>
    </source>
</evidence>
<gene>
    <name evidence="5" type="ORF">GQS65_20010</name>
</gene>
<evidence type="ECO:0000256" key="1">
    <source>
        <dbReference type="ARBA" id="ARBA00001946"/>
    </source>
</evidence>
<proteinExistence type="predicted"/>
<dbReference type="RefSeq" id="WP_158206392.1">
    <property type="nucleotide sequence ID" value="NZ_WSZK01000039.1"/>
</dbReference>
<dbReference type="PROSITE" id="PS51462">
    <property type="entry name" value="NUDIX"/>
    <property type="match status" value="1"/>
</dbReference>
<dbReference type="Gene3D" id="3.90.79.10">
    <property type="entry name" value="Nucleoside Triphosphate Pyrophosphohydrolase"/>
    <property type="match status" value="1"/>
</dbReference>
<evidence type="ECO:0000259" key="4">
    <source>
        <dbReference type="PROSITE" id="PS51462"/>
    </source>
</evidence>
<keyword evidence="6" id="KW-1185">Reference proteome</keyword>
<sequence>MSGNEGDDDAVAGTSSGVPDSTGEGRDDRTLDPDTLAARYEGVQRRANRIELSPEQWTGLVTDEGRWGVGALVRHDGAALLVREDSKDSDWVLPGGKLEVGETHAEGAAREVREETGIGVAVDGLLAVSEQTFVDATSGREFVYYFATFGATPVADGRPVPDADPGLTEEAIAEVRWHTDPPDDVLDREQLVDLMGW</sequence>
<dbReference type="Proteomes" id="UP000451471">
    <property type="component" value="Unassembled WGS sequence"/>
</dbReference>
<dbReference type="AlphaFoldDB" id="A0A6B0GRI7"/>
<dbReference type="InterPro" id="IPR000086">
    <property type="entry name" value="NUDIX_hydrolase_dom"/>
</dbReference>
<dbReference type="PRINTS" id="PR00502">
    <property type="entry name" value="NUDIXFAMILY"/>
</dbReference>
<dbReference type="GO" id="GO:0016787">
    <property type="term" value="F:hydrolase activity"/>
    <property type="evidence" value="ECO:0007669"/>
    <property type="project" value="UniProtKB-KW"/>
</dbReference>
<dbReference type="PANTHER" id="PTHR43046">
    <property type="entry name" value="GDP-MANNOSE MANNOSYL HYDROLASE"/>
    <property type="match status" value="1"/>
</dbReference>
<reference evidence="5 6" key="1">
    <citation type="submission" date="2019-12" db="EMBL/GenBank/DDBJ databases">
        <title>Halocatena pleomorpha gen. nov. sp. nov., an extremely halophilic archaeon of family Halobacteriaceae isolated from saltpan soil.</title>
        <authorList>
            <person name="Pal Y."/>
            <person name="Verma A."/>
            <person name="Krishnamurthi S."/>
            <person name="Kumar P."/>
        </authorList>
    </citation>
    <scope>NUCLEOTIDE SEQUENCE [LARGE SCALE GENOMIC DNA]</scope>
    <source>
        <strain evidence="5 6">JCM 16495</strain>
    </source>
</reference>
<feature type="compositionally biased region" description="Acidic residues" evidence="3">
    <location>
        <begin position="1"/>
        <end position="10"/>
    </location>
</feature>
<evidence type="ECO:0000256" key="2">
    <source>
        <dbReference type="ARBA" id="ARBA00022801"/>
    </source>
</evidence>
<dbReference type="InterPro" id="IPR020476">
    <property type="entry name" value="Nudix_hydrolase"/>
</dbReference>
<dbReference type="EMBL" id="WSZK01000039">
    <property type="protein sequence ID" value="MWG36741.1"/>
    <property type="molecule type" value="Genomic_DNA"/>
</dbReference>
<feature type="compositionally biased region" description="Basic and acidic residues" evidence="3">
    <location>
        <begin position="23"/>
        <end position="32"/>
    </location>
</feature>
<evidence type="ECO:0000313" key="6">
    <source>
        <dbReference type="Proteomes" id="UP000451471"/>
    </source>
</evidence>